<dbReference type="Pfam" id="PF03140">
    <property type="entry name" value="DUF247"/>
    <property type="match status" value="1"/>
</dbReference>
<evidence type="ECO:0000256" key="2">
    <source>
        <dbReference type="SAM" id="Phobius"/>
    </source>
</evidence>
<feature type="transmembrane region" description="Helical" evidence="2">
    <location>
        <begin position="407"/>
        <end position="430"/>
    </location>
</feature>
<proteinExistence type="predicted"/>
<sequence>MADEFERMTTVNIAERSNSEPEWLLPILTQSAQQETLESQRKLRIHKVPPILRDVNTHTESFDPMVVSFGPYHHGNPKLAMVEKLKTTIAKQFIFGREDLQEFCKFEEVARGAREYYDEESTARFSDEEFMRMMFLDGCLLLYSIDRIAKDKLSEDTKIKNSQMAFISRDILLLENQLPFVVLQALMSLNIPGDEGEGLVHEFIGKQTRSISYHSSENQDQDQPPHILHLLRKELVGTEPQQEPIQELSNWHSFRSVTELRAGGIECRESPSSSLKDVSFKIQRFQGNLFLPSIVVDDITRSLLLNLVAYEACPDFANDYAVTSYICFMDALIDHSEDVKELRTKGILLNLLGSDEKVADLFNDLATNLVPNPNQYLEVKDSIEKYYKKKRVIWMTEMLETHFRSPWTAVGFFVAMVIILLTFVQSYFSIFPRGNGGSKKSPSRSPGRKISWND</sequence>
<dbReference type="PANTHER" id="PTHR31170">
    <property type="entry name" value="BNAC04G53230D PROTEIN"/>
    <property type="match status" value="1"/>
</dbReference>
<dbReference type="PANTHER" id="PTHR31170:SF25">
    <property type="entry name" value="BNAA09G04570D PROTEIN"/>
    <property type="match status" value="1"/>
</dbReference>
<dbReference type="EMBL" id="JAMYWD010000002">
    <property type="protein sequence ID" value="KAJ4978519.1"/>
    <property type="molecule type" value="Genomic_DNA"/>
</dbReference>
<accession>A0A9Q0KY98</accession>
<gene>
    <name evidence="3" type="ORF">NE237_009299</name>
</gene>
<dbReference type="Proteomes" id="UP001141806">
    <property type="component" value="Unassembled WGS sequence"/>
</dbReference>
<evidence type="ECO:0000256" key="1">
    <source>
        <dbReference type="SAM" id="MobiDB-lite"/>
    </source>
</evidence>
<dbReference type="OrthoDB" id="1849062at2759"/>
<feature type="region of interest" description="Disordered" evidence="1">
    <location>
        <begin position="434"/>
        <end position="454"/>
    </location>
</feature>
<keyword evidence="2" id="KW-0812">Transmembrane</keyword>
<comment type="caution">
    <text evidence="3">The sequence shown here is derived from an EMBL/GenBank/DDBJ whole genome shotgun (WGS) entry which is preliminary data.</text>
</comment>
<name>A0A9Q0KY98_9MAGN</name>
<dbReference type="AlphaFoldDB" id="A0A9Q0KY98"/>
<keyword evidence="4" id="KW-1185">Reference proteome</keyword>
<feature type="compositionally biased region" description="Low complexity" evidence="1">
    <location>
        <begin position="438"/>
        <end position="454"/>
    </location>
</feature>
<evidence type="ECO:0000313" key="3">
    <source>
        <dbReference type="EMBL" id="KAJ4978519.1"/>
    </source>
</evidence>
<reference evidence="3" key="1">
    <citation type="journal article" date="2023" name="Plant J.">
        <title>The genome of the king protea, Protea cynaroides.</title>
        <authorList>
            <person name="Chang J."/>
            <person name="Duong T.A."/>
            <person name="Schoeman C."/>
            <person name="Ma X."/>
            <person name="Roodt D."/>
            <person name="Barker N."/>
            <person name="Li Z."/>
            <person name="Van de Peer Y."/>
            <person name="Mizrachi E."/>
        </authorList>
    </citation>
    <scope>NUCLEOTIDE SEQUENCE</scope>
    <source>
        <tissue evidence="3">Young leaves</tissue>
    </source>
</reference>
<protein>
    <submittedName>
        <fullName evidence="3">Uncharacterized protein</fullName>
    </submittedName>
</protein>
<organism evidence="3 4">
    <name type="scientific">Protea cynaroides</name>
    <dbReference type="NCBI Taxonomy" id="273540"/>
    <lineage>
        <taxon>Eukaryota</taxon>
        <taxon>Viridiplantae</taxon>
        <taxon>Streptophyta</taxon>
        <taxon>Embryophyta</taxon>
        <taxon>Tracheophyta</taxon>
        <taxon>Spermatophyta</taxon>
        <taxon>Magnoliopsida</taxon>
        <taxon>Proteales</taxon>
        <taxon>Proteaceae</taxon>
        <taxon>Protea</taxon>
    </lineage>
</organism>
<keyword evidence="2" id="KW-0472">Membrane</keyword>
<keyword evidence="2" id="KW-1133">Transmembrane helix</keyword>
<evidence type="ECO:0000313" key="4">
    <source>
        <dbReference type="Proteomes" id="UP001141806"/>
    </source>
</evidence>
<dbReference type="InterPro" id="IPR004158">
    <property type="entry name" value="DUF247_pln"/>
</dbReference>